<sequence length="119" mass="12813">MKILFKTILVWLLLLCVPIQGFAAAAMMSGDHAMHEMPLQYAASTMEHADCCVSTDSHHDAAGKCSACLDGCLSVAIAPPFMAVSSMPVYGSEVIPFRSRSFRSFVSATPERPPQSSFV</sequence>
<keyword evidence="1" id="KW-0732">Signal</keyword>
<evidence type="ECO:0000313" key="2">
    <source>
        <dbReference type="EMBL" id="GBL44453.1"/>
    </source>
</evidence>
<dbReference type="AlphaFoldDB" id="A0A401J9Z3"/>
<name>A0A401J9Z3_9PROT</name>
<dbReference type="EMBL" id="BGOW01000002">
    <property type="protein sequence ID" value="GBL44453.1"/>
    <property type="molecule type" value="Genomic_DNA"/>
</dbReference>
<evidence type="ECO:0000256" key="1">
    <source>
        <dbReference type="SAM" id="SignalP"/>
    </source>
</evidence>
<reference evidence="2 3" key="1">
    <citation type="journal article" date="2019" name="Front. Microbiol.">
        <title>Genomes of Neutrophilic Sulfur-Oxidizing Chemolithoautotrophs Representing 9 Proteobacterial Species From 8 Genera.</title>
        <authorList>
            <person name="Watanabe T."/>
            <person name="Kojima H."/>
            <person name="Umezawa K."/>
            <person name="Hori C."/>
            <person name="Takasuka T.E."/>
            <person name="Kato Y."/>
            <person name="Fukui M."/>
        </authorList>
    </citation>
    <scope>NUCLEOTIDE SEQUENCE [LARGE SCALE GENOMIC DNA]</scope>
    <source>
        <strain evidence="2 3">TTN</strain>
    </source>
</reference>
<protein>
    <recommendedName>
        <fullName evidence="4">CopL family metal-binding regulatory protein</fullName>
    </recommendedName>
</protein>
<dbReference type="RefSeq" id="WP_124703307.1">
    <property type="nucleotide sequence ID" value="NZ_BGOW01000002.1"/>
</dbReference>
<evidence type="ECO:0000313" key="3">
    <source>
        <dbReference type="Proteomes" id="UP000286806"/>
    </source>
</evidence>
<feature type="signal peptide" evidence="1">
    <location>
        <begin position="1"/>
        <end position="23"/>
    </location>
</feature>
<comment type="caution">
    <text evidence="2">The sequence shown here is derived from an EMBL/GenBank/DDBJ whole genome shotgun (WGS) entry which is preliminary data.</text>
</comment>
<keyword evidence="3" id="KW-1185">Reference proteome</keyword>
<accession>A0A401J9Z3</accession>
<gene>
    <name evidence="2" type="ORF">SFMTTN_0249</name>
</gene>
<dbReference type="Proteomes" id="UP000286806">
    <property type="component" value="Unassembled WGS sequence"/>
</dbReference>
<dbReference type="OrthoDB" id="8757581at2"/>
<feature type="chain" id="PRO_5019370382" description="CopL family metal-binding regulatory protein" evidence="1">
    <location>
        <begin position="24"/>
        <end position="119"/>
    </location>
</feature>
<evidence type="ECO:0008006" key="4">
    <source>
        <dbReference type="Google" id="ProtNLM"/>
    </source>
</evidence>
<proteinExistence type="predicted"/>
<organism evidence="2 3">
    <name type="scientific">Sulfuriferula multivorans</name>
    <dbReference type="NCBI Taxonomy" id="1559896"/>
    <lineage>
        <taxon>Bacteria</taxon>
        <taxon>Pseudomonadati</taxon>
        <taxon>Pseudomonadota</taxon>
        <taxon>Betaproteobacteria</taxon>
        <taxon>Nitrosomonadales</taxon>
        <taxon>Sulfuricellaceae</taxon>
        <taxon>Sulfuriferula</taxon>
    </lineage>
</organism>